<proteinExistence type="predicted"/>
<protein>
    <submittedName>
        <fullName evidence="1">Uncharacterized protein</fullName>
    </submittedName>
</protein>
<gene>
    <name evidence="1" type="ORF">BV25DRAFT_1470011</name>
</gene>
<reference evidence="1" key="2">
    <citation type="journal article" date="2022" name="New Phytol.">
        <title>Evolutionary transition to the ectomycorrhizal habit in the genomes of a hyperdiverse lineage of mushroom-forming fungi.</title>
        <authorList>
            <person name="Looney B."/>
            <person name="Miyauchi S."/>
            <person name="Morin E."/>
            <person name="Drula E."/>
            <person name="Courty P.E."/>
            <person name="Kohler A."/>
            <person name="Kuo A."/>
            <person name="LaButti K."/>
            <person name="Pangilinan J."/>
            <person name="Lipzen A."/>
            <person name="Riley R."/>
            <person name="Andreopoulos W."/>
            <person name="He G."/>
            <person name="Johnson J."/>
            <person name="Nolan M."/>
            <person name="Tritt A."/>
            <person name="Barry K.W."/>
            <person name="Grigoriev I.V."/>
            <person name="Nagy L.G."/>
            <person name="Hibbett D."/>
            <person name="Henrissat B."/>
            <person name="Matheny P.B."/>
            <person name="Labbe J."/>
            <person name="Martin F.M."/>
        </authorList>
    </citation>
    <scope>NUCLEOTIDE SEQUENCE</scope>
    <source>
        <strain evidence="1">HHB10654</strain>
    </source>
</reference>
<dbReference type="EMBL" id="MU277254">
    <property type="protein sequence ID" value="KAI0056979.1"/>
    <property type="molecule type" value="Genomic_DNA"/>
</dbReference>
<sequence>MTPKELRAFAKPKDYCRHASEDDDDEIELGDSDDGFISDEDVVVELGGREEHIPLYVPLLDYVLEASQRLSCSQLIFVSECSNHVRIREWISPSSMTMTSSLSSPQHLDAPAIACLLQKQLPRQTAASVVLPSAEDDAAHPIQDSDTYAGQIPPQRRRRPAVSECNTPRFPAACVRVRRVRGVVQSPTQPGAPPRETPWEGRVGRGERARTHWRDTARFVDALLWAGGSPQCVCLSLSRDADTGRGKPGRGRCCSGRASGGGAWTGGELEIRCPPQTSWSHNRVSEVSIRVMERSSDTYSIS</sequence>
<accession>A0ACB8SK82</accession>
<evidence type="ECO:0000313" key="1">
    <source>
        <dbReference type="EMBL" id="KAI0056979.1"/>
    </source>
</evidence>
<keyword evidence="2" id="KW-1185">Reference proteome</keyword>
<evidence type="ECO:0000313" key="2">
    <source>
        <dbReference type="Proteomes" id="UP000814140"/>
    </source>
</evidence>
<name>A0ACB8SK82_9AGAM</name>
<organism evidence="1 2">
    <name type="scientific">Artomyces pyxidatus</name>
    <dbReference type="NCBI Taxonomy" id="48021"/>
    <lineage>
        <taxon>Eukaryota</taxon>
        <taxon>Fungi</taxon>
        <taxon>Dikarya</taxon>
        <taxon>Basidiomycota</taxon>
        <taxon>Agaricomycotina</taxon>
        <taxon>Agaricomycetes</taxon>
        <taxon>Russulales</taxon>
        <taxon>Auriscalpiaceae</taxon>
        <taxon>Artomyces</taxon>
    </lineage>
</organism>
<comment type="caution">
    <text evidence="1">The sequence shown here is derived from an EMBL/GenBank/DDBJ whole genome shotgun (WGS) entry which is preliminary data.</text>
</comment>
<dbReference type="Proteomes" id="UP000814140">
    <property type="component" value="Unassembled WGS sequence"/>
</dbReference>
<reference evidence="1" key="1">
    <citation type="submission" date="2021-03" db="EMBL/GenBank/DDBJ databases">
        <authorList>
            <consortium name="DOE Joint Genome Institute"/>
            <person name="Ahrendt S."/>
            <person name="Looney B.P."/>
            <person name="Miyauchi S."/>
            <person name="Morin E."/>
            <person name="Drula E."/>
            <person name="Courty P.E."/>
            <person name="Chicoki N."/>
            <person name="Fauchery L."/>
            <person name="Kohler A."/>
            <person name="Kuo A."/>
            <person name="Labutti K."/>
            <person name="Pangilinan J."/>
            <person name="Lipzen A."/>
            <person name="Riley R."/>
            <person name="Andreopoulos W."/>
            <person name="He G."/>
            <person name="Johnson J."/>
            <person name="Barry K.W."/>
            <person name="Grigoriev I.V."/>
            <person name="Nagy L."/>
            <person name="Hibbett D."/>
            <person name="Henrissat B."/>
            <person name="Matheny P.B."/>
            <person name="Labbe J."/>
            <person name="Martin F."/>
        </authorList>
    </citation>
    <scope>NUCLEOTIDE SEQUENCE</scope>
    <source>
        <strain evidence="1">HHB10654</strain>
    </source>
</reference>